<evidence type="ECO:0000313" key="2">
    <source>
        <dbReference type="EMBL" id="MCY1712664.1"/>
    </source>
</evidence>
<dbReference type="RefSeq" id="WP_268056677.1">
    <property type="nucleotide sequence ID" value="NZ_JAPOHA010000001.1"/>
</dbReference>
<dbReference type="Proteomes" id="UP001082703">
    <property type="component" value="Unassembled WGS sequence"/>
</dbReference>
<dbReference type="Pfam" id="PF00149">
    <property type="entry name" value="Metallophos"/>
    <property type="match status" value="1"/>
</dbReference>
<name>A0ABT4BPD1_9FIRM</name>
<protein>
    <recommendedName>
        <fullName evidence="1">Calcineurin-like phosphoesterase domain-containing protein</fullName>
    </recommendedName>
</protein>
<evidence type="ECO:0000313" key="3">
    <source>
        <dbReference type="Proteomes" id="UP001082703"/>
    </source>
</evidence>
<comment type="caution">
    <text evidence="2">The sequence shown here is derived from an EMBL/GenBank/DDBJ whole genome shotgun (WGS) entry which is preliminary data.</text>
</comment>
<proteinExistence type="predicted"/>
<feature type="domain" description="Calcineurin-like phosphoesterase" evidence="1">
    <location>
        <begin position="2"/>
        <end position="176"/>
    </location>
</feature>
<reference evidence="2 3" key="1">
    <citation type="submission" date="2022-11" db="EMBL/GenBank/DDBJ databases">
        <authorList>
            <person name="Caiyu Z."/>
        </authorList>
    </citation>
    <scope>NUCLEOTIDE SEQUENCE [LARGE SCALE GENOMIC DNA]</scope>
    <source>
        <strain evidence="2 3">YR-4</strain>
    </source>
</reference>
<dbReference type="EMBL" id="JAPOHA010000001">
    <property type="protein sequence ID" value="MCY1712664.1"/>
    <property type="molecule type" value="Genomic_DNA"/>
</dbReference>
<dbReference type="Gene3D" id="3.60.21.10">
    <property type="match status" value="1"/>
</dbReference>
<dbReference type="InterPro" id="IPR029052">
    <property type="entry name" value="Metallo-depent_PP-like"/>
</dbReference>
<sequence length="229" mass="26611">MIYITGDTHGEMCRFDSGEVKKLKKGDTLIVCGDFGFIWDGDAKENKNLRKLGKKKYNILFLDGTHENFDLLEKYPVTEWKGGLVRNISGNLYHLMRGQVYTIEDKKIFTFGGGESTEKQMRIAAGKWWEREMPSMEEMAAGVKNLSAADMTVDYILTHEPAPRVMTNTVNPPESTNQLQAYFEQLSKQVKFQKWFFGSIHIDRKITYRNYAVFEDILPVEEPQRKRYR</sequence>
<accession>A0ABT4BPD1</accession>
<dbReference type="SUPFAM" id="SSF56300">
    <property type="entry name" value="Metallo-dependent phosphatases"/>
    <property type="match status" value="1"/>
</dbReference>
<evidence type="ECO:0000259" key="1">
    <source>
        <dbReference type="Pfam" id="PF00149"/>
    </source>
</evidence>
<keyword evidence="3" id="KW-1185">Reference proteome</keyword>
<organism evidence="2 3">
    <name type="scientific">Caproiciproducens galactitolivorans</name>
    <dbReference type="NCBI Taxonomy" id="642589"/>
    <lineage>
        <taxon>Bacteria</taxon>
        <taxon>Bacillati</taxon>
        <taxon>Bacillota</taxon>
        <taxon>Clostridia</taxon>
        <taxon>Eubacteriales</taxon>
        <taxon>Acutalibacteraceae</taxon>
        <taxon>Caproiciproducens</taxon>
    </lineage>
</organism>
<dbReference type="InterPro" id="IPR004843">
    <property type="entry name" value="Calcineurin-like_PHP"/>
</dbReference>
<gene>
    <name evidence="2" type="ORF">OUY18_00120</name>
</gene>